<organism evidence="1 2">
    <name type="scientific">Candidatus Nitrosomaritimum aestuariumsis</name>
    <dbReference type="NCBI Taxonomy" id="3342354"/>
    <lineage>
        <taxon>Archaea</taxon>
        <taxon>Nitrososphaerota</taxon>
        <taxon>Nitrososphaeria</taxon>
        <taxon>Nitrosopumilales</taxon>
        <taxon>Nitrosopumilaceae</taxon>
        <taxon>Candidatus Nitrosomaritimum</taxon>
    </lineage>
</organism>
<dbReference type="Proteomes" id="UP000559653">
    <property type="component" value="Unassembled WGS sequence"/>
</dbReference>
<protein>
    <submittedName>
        <fullName evidence="1">Uncharacterized protein</fullName>
    </submittedName>
</protein>
<proteinExistence type="predicted"/>
<reference evidence="1 2" key="1">
    <citation type="journal article" date="2020" name="Appl. Environ. Microbiol.">
        <title>Genomic Characteristics of a Novel Species of Ammonia-Oxidizing Archaea from the Jiulong River Estuary.</title>
        <authorList>
            <person name="Zou D."/>
            <person name="Wan R."/>
            <person name="Han L."/>
            <person name="Xu M.N."/>
            <person name="Liu Y."/>
            <person name="Liu H."/>
            <person name="Kao S.J."/>
            <person name="Li M."/>
        </authorList>
    </citation>
    <scope>NUCLEOTIDE SEQUENCE [LARGE SCALE GENOMIC DNA]</scope>
    <source>
        <strain evidence="1">W1bin1</strain>
    </source>
</reference>
<dbReference type="EMBL" id="JACEMZ010000001">
    <property type="protein sequence ID" value="MBA4451703.1"/>
    <property type="molecule type" value="Genomic_DNA"/>
</dbReference>
<sequence>MEIKNIGWFFVGLIILIVGTFIVIFDYPQLQFFDNFESEPYYLLDEEKKSIHQRLKIEFSIGIVFVFTGITLLLISLVWNMKRK</sequence>
<accession>A0AC60VWP2</accession>
<comment type="caution">
    <text evidence="1">The sequence shown here is derived from an EMBL/GenBank/DDBJ whole genome shotgun (WGS) entry which is preliminary data.</text>
</comment>
<evidence type="ECO:0000313" key="2">
    <source>
        <dbReference type="Proteomes" id="UP000559653"/>
    </source>
</evidence>
<evidence type="ECO:0000313" key="1">
    <source>
        <dbReference type="EMBL" id="MBA4451703.1"/>
    </source>
</evidence>
<gene>
    <name evidence="1" type="ORF">H2B03_00780</name>
</gene>
<name>A0AC60VWP2_9ARCH</name>